<reference evidence="2" key="1">
    <citation type="journal article" date="2018" name="BMC Genomics">
        <title>Genomic insights into host adaptation between the wheat stripe rust pathogen (Puccinia striiformis f. sp. tritici) and the barley stripe rust pathogen (Puccinia striiformis f. sp. hordei).</title>
        <authorList>
            <person name="Xia C."/>
            <person name="Wang M."/>
            <person name="Yin C."/>
            <person name="Cornejo O.E."/>
            <person name="Hulbert S.H."/>
            <person name="Chen X."/>
        </authorList>
    </citation>
    <scope>NUCLEOTIDE SEQUENCE [LARGE SCALE GENOMIC DNA]</scope>
    <source>
        <strain evidence="2">93-210</strain>
    </source>
</reference>
<sequence length="89" mass="9972">MESNEDMNTSLPFIQSTNVAFDLGLSLSQMSDLASFELDLAYSIVTALCSDQLTPSKNNISKSAPLLVDRYRPFSLINLNKLRLHHLQQ</sequence>
<reference evidence="1 2" key="3">
    <citation type="journal article" date="2022" name="Microbiol. Spectr.">
        <title>Folding features and dynamics of 3D genome architecture in plant fungal pathogens.</title>
        <authorList>
            <person name="Xia C."/>
        </authorList>
    </citation>
    <scope>NUCLEOTIDE SEQUENCE [LARGE SCALE GENOMIC DNA]</scope>
    <source>
        <strain evidence="1 2">93-210</strain>
    </source>
</reference>
<gene>
    <name evidence="1" type="ORF">MJO28_009159</name>
</gene>
<evidence type="ECO:0000313" key="1">
    <source>
        <dbReference type="EMBL" id="KAI7947251.1"/>
    </source>
</evidence>
<evidence type="ECO:0000313" key="2">
    <source>
        <dbReference type="Proteomes" id="UP001060170"/>
    </source>
</evidence>
<comment type="caution">
    <text evidence="1">The sequence shown here is derived from an EMBL/GenBank/DDBJ whole genome shotgun (WGS) entry which is preliminary data.</text>
</comment>
<accession>A0ACC0E6B9</accession>
<name>A0ACC0E6B9_9BASI</name>
<organism evidence="1 2">
    <name type="scientific">Puccinia striiformis f. sp. tritici</name>
    <dbReference type="NCBI Taxonomy" id="168172"/>
    <lineage>
        <taxon>Eukaryota</taxon>
        <taxon>Fungi</taxon>
        <taxon>Dikarya</taxon>
        <taxon>Basidiomycota</taxon>
        <taxon>Pucciniomycotina</taxon>
        <taxon>Pucciniomycetes</taxon>
        <taxon>Pucciniales</taxon>
        <taxon>Pucciniaceae</taxon>
        <taxon>Puccinia</taxon>
    </lineage>
</organism>
<keyword evidence="2" id="KW-1185">Reference proteome</keyword>
<proteinExistence type="predicted"/>
<dbReference type="Proteomes" id="UP001060170">
    <property type="component" value="Chromosome 9"/>
</dbReference>
<reference evidence="2" key="2">
    <citation type="journal article" date="2018" name="Mol. Plant Microbe Interact.">
        <title>Genome sequence resources for the wheat stripe rust pathogen (Puccinia striiformis f. sp. tritici) and the barley stripe rust pathogen (Puccinia striiformis f. sp. hordei).</title>
        <authorList>
            <person name="Xia C."/>
            <person name="Wang M."/>
            <person name="Yin C."/>
            <person name="Cornejo O.E."/>
            <person name="Hulbert S.H."/>
            <person name="Chen X."/>
        </authorList>
    </citation>
    <scope>NUCLEOTIDE SEQUENCE [LARGE SCALE GENOMIC DNA]</scope>
    <source>
        <strain evidence="2">93-210</strain>
    </source>
</reference>
<protein>
    <submittedName>
        <fullName evidence="1">Uncharacterized protein</fullName>
    </submittedName>
</protein>
<dbReference type="EMBL" id="CM045873">
    <property type="protein sequence ID" value="KAI7947251.1"/>
    <property type="molecule type" value="Genomic_DNA"/>
</dbReference>